<dbReference type="SUPFAM" id="SSF48403">
    <property type="entry name" value="Ankyrin repeat"/>
    <property type="match status" value="1"/>
</dbReference>
<dbReference type="EMBL" id="KQ425215">
    <property type="protein sequence ID" value="KOF69763.1"/>
    <property type="molecule type" value="Genomic_DNA"/>
</dbReference>
<dbReference type="PROSITE" id="PS50297">
    <property type="entry name" value="ANK_REP_REGION"/>
    <property type="match status" value="1"/>
</dbReference>
<accession>A0A0L8FYL3</accession>
<dbReference type="PANTHER" id="PTHR24183">
    <property type="entry name" value="FIBRONECTIN TYPE 3 AND ANKYRIN REPEAT DOMAINS PROTEIN 1"/>
    <property type="match status" value="1"/>
</dbReference>
<sequence>MEVDKNISKIWRGDTQYIQEYIKQNPRKINKTNSWGLTYLMVACRLGNTDLINFLIKSGADLDMRDRDGKTASHYALFA</sequence>
<proteinExistence type="predicted"/>
<evidence type="ECO:0000256" key="1">
    <source>
        <dbReference type="PROSITE-ProRule" id="PRU00023"/>
    </source>
</evidence>
<keyword evidence="1" id="KW-0040">ANK repeat</keyword>
<dbReference type="OrthoDB" id="6084340at2759"/>
<dbReference type="PANTHER" id="PTHR24183:SF1">
    <property type="entry name" value="FIBRONECTIN TYPE 3 AND ANKYRIN REPEAT DOMAINS PROTEIN 1"/>
    <property type="match status" value="1"/>
</dbReference>
<protein>
    <submittedName>
        <fullName evidence="2">Uncharacterized protein</fullName>
    </submittedName>
</protein>
<evidence type="ECO:0000313" key="2">
    <source>
        <dbReference type="EMBL" id="KOF69763.1"/>
    </source>
</evidence>
<dbReference type="GO" id="GO:0042981">
    <property type="term" value="P:regulation of apoptotic process"/>
    <property type="evidence" value="ECO:0007669"/>
    <property type="project" value="TreeGrafter"/>
</dbReference>
<dbReference type="AlphaFoldDB" id="A0A0L8FYL3"/>
<dbReference type="GO" id="GO:0005634">
    <property type="term" value="C:nucleus"/>
    <property type="evidence" value="ECO:0007669"/>
    <property type="project" value="TreeGrafter"/>
</dbReference>
<dbReference type="InterPro" id="IPR002110">
    <property type="entry name" value="Ankyrin_rpt"/>
</dbReference>
<dbReference type="PROSITE" id="PS50088">
    <property type="entry name" value="ANK_REPEAT"/>
    <property type="match status" value="1"/>
</dbReference>
<organism evidence="2">
    <name type="scientific">Octopus bimaculoides</name>
    <name type="common">California two-spotted octopus</name>
    <dbReference type="NCBI Taxonomy" id="37653"/>
    <lineage>
        <taxon>Eukaryota</taxon>
        <taxon>Metazoa</taxon>
        <taxon>Spiralia</taxon>
        <taxon>Lophotrochozoa</taxon>
        <taxon>Mollusca</taxon>
        <taxon>Cephalopoda</taxon>
        <taxon>Coleoidea</taxon>
        <taxon>Octopodiformes</taxon>
        <taxon>Octopoda</taxon>
        <taxon>Incirrata</taxon>
        <taxon>Octopodidae</taxon>
        <taxon>Octopus</taxon>
    </lineage>
</organism>
<gene>
    <name evidence="2" type="ORF">OCBIM_22004129mg</name>
</gene>
<dbReference type="InterPro" id="IPR036770">
    <property type="entry name" value="Ankyrin_rpt-contain_sf"/>
</dbReference>
<name>A0A0L8FYL3_OCTBM</name>
<dbReference type="Gene3D" id="1.25.40.20">
    <property type="entry name" value="Ankyrin repeat-containing domain"/>
    <property type="match status" value="1"/>
</dbReference>
<feature type="repeat" description="ANK" evidence="1">
    <location>
        <begin position="35"/>
        <end position="67"/>
    </location>
</feature>
<dbReference type="Pfam" id="PF12796">
    <property type="entry name" value="Ank_2"/>
    <property type="match status" value="1"/>
</dbReference>
<dbReference type="KEGG" id="obi:106880367"/>
<dbReference type="STRING" id="37653.A0A0L8FYL3"/>
<reference evidence="2" key="1">
    <citation type="submission" date="2015-07" db="EMBL/GenBank/DDBJ databases">
        <title>MeaNS - Measles Nucleotide Surveillance Program.</title>
        <authorList>
            <person name="Tran T."/>
            <person name="Druce J."/>
        </authorList>
    </citation>
    <scope>NUCLEOTIDE SEQUENCE</scope>
    <source>
        <strain evidence="2">UCB-OBI-ISO-001</strain>
        <tissue evidence="2">Gonad</tissue>
    </source>
</reference>